<dbReference type="PANTHER" id="PTHR33908:SF11">
    <property type="entry name" value="MEMBRANE PROTEIN"/>
    <property type="match status" value="1"/>
</dbReference>
<evidence type="ECO:0000256" key="4">
    <source>
        <dbReference type="ARBA" id="ARBA00022679"/>
    </source>
</evidence>
<dbReference type="EMBL" id="JAHESD010000009">
    <property type="protein sequence ID" value="MBT1702833.1"/>
    <property type="molecule type" value="Genomic_DNA"/>
</dbReference>
<protein>
    <submittedName>
        <fullName evidence="10">Glycosyltransferase family 39 protein</fullName>
        <ecNumber evidence="10">2.4.-.-</ecNumber>
    </submittedName>
</protein>
<evidence type="ECO:0000256" key="7">
    <source>
        <dbReference type="ARBA" id="ARBA00023136"/>
    </source>
</evidence>
<evidence type="ECO:0000256" key="3">
    <source>
        <dbReference type="ARBA" id="ARBA00022676"/>
    </source>
</evidence>
<accession>A0ABS5VP86</accession>
<feature type="domain" description="Glycosyltransferase RgtA/B/C/D-like" evidence="9">
    <location>
        <begin position="181"/>
        <end position="304"/>
    </location>
</feature>
<feature type="transmembrane region" description="Helical" evidence="8">
    <location>
        <begin position="361"/>
        <end position="379"/>
    </location>
</feature>
<evidence type="ECO:0000256" key="2">
    <source>
        <dbReference type="ARBA" id="ARBA00022475"/>
    </source>
</evidence>
<feature type="transmembrane region" description="Helical" evidence="8">
    <location>
        <begin position="266"/>
        <end position="293"/>
    </location>
</feature>
<gene>
    <name evidence="10" type="ORF">KK060_06055</name>
</gene>
<keyword evidence="4 10" id="KW-0808">Transferase</keyword>
<keyword evidence="2" id="KW-1003">Cell membrane</keyword>
<evidence type="ECO:0000259" key="9">
    <source>
        <dbReference type="Pfam" id="PF13231"/>
    </source>
</evidence>
<proteinExistence type="predicted"/>
<feature type="transmembrane region" description="Helical" evidence="8">
    <location>
        <begin position="444"/>
        <end position="464"/>
    </location>
</feature>
<evidence type="ECO:0000256" key="1">
    <source>
        <dbReference type="ARBA" id="ARBA00004651"/>
    </source>
</evidence>
<comment type="subcellular location">
    <subcellularLocation>
        <location evidence="1">Cell membrane</location>
        <topology evidence="1">Multi-pass membrane protein</topology>
    </subcellularLocation>
</comment>
<dbReference type="EC" id="2.4.-.-" evidence="10"/>
<feature type="transmembrane region" description="Helical" evidence="8">
    <location>
        <begin position="299"/>
        <end position="320"/>
    </location>
</feature>
<organism evidence="10 11">
    <name type="scientific">Chryseosolibacter indicus</name>
    <dbReference type="NCBI Taxonomy" id="2782351"/>
    <lineage>
        <taxon>Bacteria</taxon>
        <taxon>Pseudomonadati</taxon>
        <taxon>Bacteroidota</taxon>
        <taxon>Cytophagia</taxon>
        <taxon>Cytophagales</taxon>
        <taxon>Chryseotaleaceae</taxon>
        <taxon>Chryseosolibacter</taxon>
    </lineage>
</organism>
<dbReference type="InterPro" id="IPR038731">
    <property type="entry name" value="RgtA/B/C-like"/>
</dbReference>
<dbReference type="Proteomes" id="UP000772618">
    <property type="component" value="Unassembled WGS sequence"/>
</dbReference>
<feature type="transmembrane region" description="Helical" evidence="8">
    <location>
        <begin position="173"/>
        <end position="203"/>
    </location>
</feature>
<dbReference type="GO" id="GO:0016757">
    <property type="term" value="F:glycosyltransferase activity"/>
    <property type="evidence" value="ECO:0007669"/>
    <property type="project" value="UniProtKB-KW"/>
</dbReference>
<dbReference type="InterPro" id="IPR050297">
    <property type="entry name" value="LipidA_mod_glycosyltrf_83"/>
</dbReference>
<feature type="transmembrane region" description="Helical" evidence="8">
    <location>
        <begin position="212"/>
        <end position="231"/>
    </location>
</feature>
<keyword evidence="7 8" id="KW-0472">Membrane</keyword>
<keyword evidence="5 8" id="KW-0812">Transmembrane</keyword>
<dbReference type="PANTHER" id="PTHR33908">
    <property type="entry name" value="MANNOSYLTRANSFERASE YKCB-RELATED"/>
    <property type="match status" value="1"/>
</dbReference>
<feature type="transmembrane region" description="Helical" evidence="8">
    <location>
        <begin position="391"/>
        <end position="409"/>
    </location>
</feature>
<evidence type="ECO:0000256" key="8">
    <source>
        <dbReference type="SAM" id="Phobius"/>
    </source>
</evidence>
<keyword evidence="6 8" id="KW-1133">Transmembrane helix</keyword>
<keyword evidence="11" id="KW-1185">Reference proteome</keyword>
<evidence type="ECO:0000313" key="10">
    <source>
        <dbReference type="EMBL" id="MBT1702833.1"/>
    </source>
</evidence>
<feature type="transmembrane region" description="Helical" evidence="8">
    <location>
        <begin position="51"/>
        <end position="73"/>
    </location>
</feature>
<evidence type="ECO:0000313" key="11">
    <source>
        <dbReference type="Proteomes" id="UP000772618"/>
    </source>
</evidence>
<dbReference type="RefSeq" id="WP_254152802.1">
    <property type="nucleotide sequence ID" value="NZ_JAHESD010000009.1"/>
</dbReference>
<keyword evidence="3 10" id="KW-0328">Glycosyltransferase</keyword>
<dbReference type="Pfam" id="PF13231">
    <property type="entry name" value="PMT_2"/>
    <property type="match status" value="1"/>
</dbReference>
<evidence type="ECO:0000256" key="6">
    <source>
        <dbReference type="ARBA" id="ARBA00022989"/>
    </source>
</evidence>
<comment type="caution">
    <text evidence="10">The sequence shown here is derived from an EMBL/GenBank/DDBJ whole genome shotgun (WGS) entry which is preliminary data.</text>
</comment>
<sequence>MKPVTWLTIILGTLLIALFLFITSFETEIASSYIKLFPTQRDKSMVYWIDLTYMLYNELVRICIFIIATVYLAQNVNTQSLFNKIEGRLLKNTTATIGATVLLFTVLSTFVAAYILDAFPNSADEYAYLFQAEAISRGKLWDTPHQLKDFFEFHHIAQVNDVWVGRFPPGWPLVLAIGYLASIPTYLVNVVLGAVSLIVLFIFCKRFYNERVAVWATVCTAFTACVIFNAASFFSHTASFLELLLFVYFLYLYMDERKAHQALLAGFFLALLTITRYFTAFLIFIPFIVYLIYNLRLKSINAFILIGLGSIPPMAFFFWYNYTITGDPLLPVTMWAYNDEALGFVNGHTPAKGVEYVMRRILMFVAWVSPAFLILYAVLLWNKMKHKSKWLMHPEDYGFVLLMIGYFFYYHNGGNQYGPRFYFEAIPFVIVFAIVKVLQSRNRWGYALIITGTVYALVKIPIIASHEHAIIEEREHVYQLVEEKGVRNAVIFLSSGAGLLRPMPNKDLTRNDKSYKNDVIYALDLKEKNKELMDYYKGRNFYIYKRASRETMGELMVLKPQENLTLQTAGDN</sequence>
<feature type="transmembrane region" description="Helical" evidence="8">
    <location>
        <begin position="94"/>
        <end position="116"/>
    </location>
</feature>
<feature type="transmembrane region" description="Helical" evidence="8">
    <location>
        <begin position="421"/>
        <end position="438"/>
    </location>
</feature>
<evidence type="ECO:0000256" key="5">
    <source>
        <dbReference type="ARBA" id="ARBA00022692"/>
    </source>
</evidence>
<name>A0ABS5VP86_9BACT</name>
<reference evidence="10 11" key="1">
    <citation type="submission" date="2021-05" db="EMBL/GenBank/DDBJ databases">
        <title>A Polyphasic approach of four new species of the genus Ohtaekwangia: Ohtaekwangia histidinii sp. nov., Ohtaekwangia cretensis sp. nov., Ohtaekwangia indiensis sp. nov., Ohtaekwangia reichenbachii sp. nov. from diverse environment.</title>
        <authorList>
            <person name="Octaviana S."/>
        </authorList>
    </citation>
    <scope>NUCLEOTIDE SEQUENCE [LARGE SCALE GENOMIC DNA]</scope>
    <source>
        <strain evidence="10 11">PWU20</strain>
    </source>
</reference>